<dbReference type="EMBL" id="CXWD01000033">
    <property type="protein sequence ID" value="CTQ77282.1"/>
    <property type="molecule type" value="Genomic_DNA"/>
</dbReference>
<dbReference type="AlphaFoldDB" id="A0A0M7AS62"/>
<dbReference type="STRING" id="388408.LAX5112_04859"/>
<keyword evidence="1" id="KW-0812">Transmembrane</keyword>
<evidence type="ECO:0000313" key="2">
    <source>
        <dbReference type="EMBL" id="CTQ77282.1"/>
    </source>
</evidence>
<keyword evidence="1" id="KW-0472">Membrane</keyword>
<name>A0A0M7AS62_9HYPH</name>
<evidence type="ECO:0000256" key="1">
    <source>
        <dbReference type="SAM" id="Phobius"/>
    </source>
</evidence>
<dbReference type="Proteomes" id="UP000053235">
    <property type="component" value="Unassembled WGS sequence"/>
</dbReference>
<reference evidence="3" key="1">
    <citation type="submission" date="2015-07" db="EMBL/GenBank/DDBJ databases">
        <authorList>
            <person name="Rodrigo-Torres Lidia"/>
            <person name="Arahal R.David."/>
        </authorList>
    </citation>
    <scope>NUCLEOTIDE SEQUENCE [LARGE SCALE GENOMIC DNA]</scope>
    <source>
        <strain evidence="3">CECT 5112</strain>
    </source>
</reference>
<accession>A0A0M7AS62</accession>
<dbReference type="OrthoDB" id="7679227at2"/>
<feature type="transmembrane region" description="Helical" evidence="1">
    <location>
        <begin position="12"/>
        <end position="31"/>
    </location>
</feature>
<sequence>MAKANKTLEEALICVTGFVIGAIAASSFTAMPETTAVEPNRIDWLFDHAEPMYRQTSTEGEQPVFEMELLK</sequence>
<protein>
    <submittedName>
        <fullName evidence="2">Uncharacterized protein</fullName>
    </submittedName>
</protein>
<keyword evidence="1" id="KW-1133">Transmembrane helix</keyword>
<dbReference type="RefSeq" id="WP_055674007.1">
    <property type="nucleotide sequence ID" value="NZ_CXWD01000033.1"/>
</dbReference>
<proteinExistence type="predicted"/>
<keyword evidence="3" id="KW-1185">Reference proteome</keyword>
<organism evidence="2 3">
    <name type="scientific">Roseibium alexandrii</name>
    <dbReference type="NCBI Taxonomy" id="388408"/>
    <lineage>
        <taxon>Bacteria</taxon>
        <taxon>Pseudomonadati</taxon>
        <taxon>Pseudomonadota</taxon>
        <taxon>Alphaproteobacteria</taxon>
        <taxon>Hyphomicrobiales</taxon>
        <taxon>Stappiaceae</taxon>
        <taxon>Roseibium</taxon>
    </lineage>
</organism>
<gene>
    <name evidence="2" type="ORF">LAX5112_04859</name>
</gene>
<evidence type="ECO:0000313" key="3">
    <source>
        <dbReference type="Proteomes" id="UP000053235"/>
    </source>
</evidence>